<accession>A0A2S7FC12</accession>
<dbReference type="Pfam" id="PF01693">
    <property type="entry name" value="Cauli_VI"/>
    <property type="match status" value="1"/>
</dbReference>
<dbReference type="GO" id="GO:0003676">
    <property type="term" value="F:nucleic acid binding"/>
    <property type="evidence" value="ECO:0007669"/>
    <property type="project" value="InterPro"/>
</dbReference>
<dbReference type="InterPro" id="IPR012337">
    <property type="entry name" value="RNaseH-like_sf"/>
</dbReference>
<dbReference type="RefSeq" id="WP_043666243.1">
    <property type="nucleotide sequence ID" value="NZ_JSEG01000022.1"/>
</dbReference>
<dbReference type="Proteomes" id="UP000238081">
    <property type="component" value="Unassembled WGS sequence"/>
</dbReference>
<evidence type="ECO:0000259" key="1">
    <source>
        <dbReference type="PROSITE" id="PS50879"/>
    </source>
</evidence>
<protein>
    <submittedName>
        <fullName evidence="2">Ribonuclease HI</fullName>
    </submittedName>
</protein>
<dbReference type="Gene3D" id="3.30.420.10">
    <property type="entry name" value="Ribonuclease H-like superfamily/Ribonuclease H"/>
    <property type="match status" value="1"/>
</dbReference>
<dbReference type="SUPFAM" id="SSF53098">
    <property type="entry name" value="Ribonuclease H-like"/>
    <property type="match status" value="1"/>
</dbReference>
<feature type="domain" description="RNase H type-1" evidence="1">
    <location>
        <begin position="71"/>
        <end position="210"/>
    </location>
</feature>
<dbReference type="InterPro" id="IPR011320">
    <property type="entry name" value="RNase_H1_N"/>
</dbReference>
<reference evidence="2 3" key="1">
    <citation type="submission" date="2016-01" db="EMBL/GenBank/DDBJ databases">
        <title>Characterization of the Clostridium difficile lineages that are prevalent in Hong Kong and China.</title>
        <authorList>
            <person name="Kwok J.S.-L."/>
            <person name="Lam W.-Y."/>
            <person name="Ip M."/>
            <person name="Chan T.-F."/>
            <person name="Hawkey P.M."/>
            <person name="Tsui S.K.-W."/>
        </authorList>
    </citation>
    <scope>NUCLEOTIDE SEQUENCE [LARGE SCALE GENOMIC DNA]</scope>
    <source>
        <strain evidence="2 3">300064</strain>
    </source>
</reference>
<dbReference type="SUPFAM" id="SSF55658">
    <property type="entry name" value="L9 N-domain-like"/>
    <property type="match status" value="1"/>
</dbReference>
<dbReference type="PROSITE" id="PS50879">
    <property type="entry name" value="RNASE_H_1"/>
    <property type="match status" value="1"/>
</dbReference>
<dbReference type="GO" id="GO:0004523">
    <property type="term" value="F:RNA-DNA hybrid ribonuclease activity"/>
    <property type="evidence" value="ECO:0007669"/>
    <property type="project" value="InterPro"/>
</dbReference>
<evidence type="ECO:0000313" key="2">
    <source>
        <dbReference type="EMBL" id="PPV15654.1"/>
    </source>
</evidence>
<evidence type="ECO:0000313" key="3">
    <source>
        <dbReference type="Proteomes" id="UP000238081"/>
    </source>
</evidence>
<dbReference type="InterPro" id="IPR037056">
    <property type="entry name" value="RNase_H1_N_sf"/>
</dbReference>
<gene>
    <name evidence="2" type="ORF">AWN73_11270</name>
</gene>
<dbReference type="InterPro" id="IPR002156">
    <property type="entry name" value="RNaseH_domain"/>
</dbReference>
<dbReference type="CDD" id="cd09277">
    <property type="entry name" value="RNase_HI_bacteria_like"/>
    <property type="match status" value="1"/>
</dbReference>
<dbReference type="AlphaFoldDB" id="A0A2S7FC12"/>
<sequence length="320" mass="36375">MAKKVYAIQYGFDSKNDQKIENKIVGTWAECLSYVKGVKGAKYKSFENMSDAEGYLNEGNRMLKKVDNNYPKDCLHAYVDGSYSVSDGRYAYGVVCVKNNIVEYIENGAEKDTSEKNIRQIAGELKGALRAALYALDKGEKKVVIFHDYEGIANHATGAWSRNEQSSVEYHRQMQELMKNGLEIIFVKVDSHTGDLFNELVDEKCKEPLGIQSDKIVEKHLRCDKIYVTNTNIKEAILTLAPNSGDNIVVMDTNMDFYGILNHSVCTNVSKEVDAESDDESRYFEITELYKINPVQAKKKISKMLSKDKEKYILYLLELK</sequence>
<dbReference type="Gene3D" id="3.40.970.10">
    <property type="entry name" value="Ribonuclease H1, N-terminal domain"/>
    <property type="match status" value="1"/>
</dbReference>
<organism evidence="2 3">
    <name type="scientific">Clostridium butyricum</name>
    <dbReference type="NCBI Taxonomy" id="1492"/>
    <lineage>
        <taxon>Bacteria</taxon>
        <taxon>Bacillati</taxon>
        <taxon>Bacillota</taxon>
        <taxon>Clostridia</taxon>
        <taxon>Eubacteriales</taxon>
        <taxon>Clostridiaceae</taxon>
        <taxon>Clostridium</taxon>
    </lineage>
</organism>
<dbReference type="InterPro" id="IPR036397">
    <property type="entry name" value="RNaseH_sf"/>
</dbReference>
<dbReference type="Pfam" id="PF00075">
    <property type="entry name" value="RNase_H"/>
    <property type="match status" value="1"/>
</dbReference>
<proteinExistence type="predicted"/>
<name>A0A2S7FC12_CLOBU</name>
<dbReference type="InterPro" id="IPR009027">
    <property type="entry name" value="Ribosomal_bL9/RNase_H1_N"/>
</dbReference>
<dbReference type="EMBL" id="LRDH01000097">
    <property type="protein sequence ID" value="PPV15654.1"/>
    <property type="molecule type" value="Genomic_DNA"/>
</dbReference>
<comment type="caution">
    <text evidence="2">The sequence shown here is derived from an EMBL/GenBank/DDBJ whole genome shotgun (WGS) entry which is preliminary data.</text>
</comment>